<evidence type="ECO:0000313" key="2">
    <source>
        <dbReference type="Proteomes" id="UP001056120"/>
    </source>
</evidence>
<dbReference type="Proteomes" id="UP001056120">
    <property type="component" value="Linkage Group LG06"/>
</dbReference>
<accession>A0ACB9J1F0</accession>
<organism evidence="1 2">
    <name type="scientific">Smallanthus sonchifolius</name>
    <dbReference type="NCBI Taxonomy" id="185202"/>
    <lineage>
        <taxon>Eukaryota</taxon>
        <taxon>Viridiplantae</taxon>
        <taxon>Streptophyta</taxon>
        <taxon>Embryophyta</taxon>
        <taxon>Tracheophyta</taxon>
        <taxon>Spermatophyta</taxon>
        <taxon>Magnoliopsida</taxon>
        <taxon>eudicotyledons</taxon>
        <taxon>Gunneridae</taxon>
        <taxon>Pentapetalae</taxon>
        <taxon>asterids</taxon>
        <taxon>campanulids</taxon>
        <taxon>Asterales</taxon>
        <taxon>Asteraceae</taxon>
        <taxon>Asteroideae</taxon>
        <taxon>Heliantheae alliance</taxon>
        <taxon>Millerieae</taxon>
        <taxon>Smallanthus</taxon>
    </lineage>
</organism>
<gene>
    <name evidence="1" type="ORF">L1987_18671</name>
</gene>
<reference evidence="1 2" key="2">
    <citation type="journal article" date="2022" name="Mol. Ecol. Resour.">
        <title>The genomes of chicory, endive, great burdock and yacon provide insights into Asteraceae paleo-polyploidization history and plant inulin production.</title>
        <authorList>
            <person name="Fan W."/>
            <person name="Wang S."/>
            <person name="Wang H."/>
            <person name="Wang A."/>
            <person name="Jiang F."/>
            <person name="Liu H."/>
            <person name="Zhao H."/>
            <person name="Xu D."/>
            <person name="Zhang Y."/>
        </authorList>
    </citation>
    <scope>NUCLEOTIDE SEQUENCE [LARGE SCALE GENOMIC DNA]</scope>
    <source>
        <strain evidence="2">cv. Yunnan</strain>
        <tissue evidence="1">Leaves</tissue>
    </source>
</reference>
<evidence type="ECO:0000313" key="1">
    <source>
        <dbReference type="EMBL" id="KAI3813936.1"/>
    </source>
</evidence>
<proteinExistence type="predicted"/>
<sequence>MQIKELGKTPEADQPQYAACRTLLLPARPDPPVLPGALQIWRMTDLIYIPRDEALAELEDFKAHVARCGPKA</sequence>
<comment type="caution">
    <text evidence="1">The sequence shown here is derived from an EMBL/GenBank/DDBJ whole genome shotgun (WGS) entry which is preliminary data.</text>
</comment>
<dbReference type="EMBL" id="CM042023">
    <property type="protein sequence ID" value="KAI3813936.1"/>
    <property type="molecule type" value="Genomic_DNA"/>
</dbReference>
<name>A0ACB9J1F0_9ASTR</name>
<keyword evidence="2" id="KW-1185">Reference proteome</keyword>
<protein>
    <submittedName>
        <fullName evidence="1">Uncharacterized protein</fullName>
    </submittedName>
</protein>
<reference evidence="2" key="1">
    <citation type="journal article" date="2022" name="Mol. Ecol. Resour.">
        <title>The genomes of chicory, endive, great burdock and yacon provide insights into Asteraceae palaeo-polyploidization history and plant inulin production.</title>
        <authorList>
            <person name="Fan W."/>
            <person name="Wang S."/>
            <person name="Wang H."/>
            <person name="Wang A."/>
            <person name="Jiang F."/>
            <person name="Liu H."/>
            <person name="Zhao H."/>
            <person name="Xu D."/>
            <person name="Zhang Y."/>
        </authorList>
    </citation>
    <scope>NUCLEOTIDE SEQUENCE [LARGE SCALE GENOMIC DNA]</scope>
    <source>
        <strain evidence="2">cv. Yunnan</strain>
    </source>
</reference>